<reference evidence="3" key="1">
    <citation type="journal article" date="2019" name="Int. J. Syst. Evol. Microbiol.">
        <title>The Global Catalogue of Microorganisms (GCM) 10K type strain sequencing project: providing services to taxonomists for standard genome sequencing and annotation.</title>
        <authorList>
            <consortium name="The Broad Institute Genomics Platform"/>
            <consortium name="The Broad Institute Genome Sequencing Center for Infectious Disease"/>
            <person name="Wu L."/>
            <person name="Ma J."/>
        </authorList>
    </citation>
    <scope>NUCLEOTIDE SEQUENCE [LARGE SCALE GENOMIC DNA]</scope>
    <source>
        <strain evidence="3">NBRC 111756</strain>
    </source>
</reference>
<sequence length="136" mass="14444">MIWRVGYSARIVKGADSIYALAQEAISSGTSLAAVIERHGFGESVDLPALAADGRLDCPVRHPDPAHMFLTGTGLTHLGSASARDAMHAAGEGLSDSMKMFKAGLEGANRRRAKPACSPSGSTREPERPRSRRAMR</sequence>
<evidence type="ECO:0008006" key="4">
    <source>
        <dbReference type="Google" id="ProtNLM"/>
    </source>
</evidence>
<evidence type="ECO:0000256" key="1">
    <source>
        <dbReference type="SAM" id="MobiDB-lite"/>
    </source>
</evidence>
<proteinExistence type="predicted"/>
<evidence type="ECO:0000313" key="2">
    <source>
        <dbReference type="EMBL" id="MFC6668809.1"/>
    </source>
</evidence>
<name>A0ABW1ZU05_9GAMM</name>
<dbReference type="EMBL" id="JBHSWE010000001">
    <property type="protein sequence ID" value="MFC6668809.1"/>
    <property type="molecule type" value="Genomic_DNA"/>
</dbReference>
<dbReference type="Proteomes" id="UP001596422">
    <property type="component" value="Unassembled WGS sequence"/>
</dbReference>
<gene>
    <name evidence="2" type="ORF">ACFQDL_00780</name>
</gene>
<organism evidence="2 3">
    <name type="scientific">Marinobacterium aestuariivivens</name>
    <dbReference type="NCBI Taxonomy" id="1698799"/>
    <lineage>
        <taxon>Bacteria</taxon>
        <taxon>Pseudomonadati</taxon>
        <taxon>Pseudomonadota</taxon>
        <taxon>Gammaproteobacteria</taxon>
        <taxon>Oceanospirillales</taxon>
        <taxon>Oceanospirillaceae</taxon>
        <taxon>Marinobacterium</taxon>
    </lineage>
</organism>
<keyword evidence="3" id="KW-1185">Reference proteome</keyword>
<protein>
    <recommendedName>
        <fullName evidence="4">GguC protein</fullName>
    </recommendedName>
</protein>
<accession>A0ABW1ZU05</accession>
<evidence type="ECO:0000313" key="3">
    <source>
        <dbReference type="Proteomes" id="UP001596422"/>
    </source>
</evidence>
<feature type="region of interest" description="Disordered" evidence="1">
    <location>
        <begin position="102"/>
        <end position="136"/>
    </location>
</feature>
<dbReference type="RefSeq" id="WP_379907368.1">
    <property type="nucleotide sequence ID" value="NZ_JBHSWE010000001.1"/>
</dbReference>
<comment type="caution">
    <text evidence="2">The sequence shown here is derived from an EMBL/GenBank/DDBJ whole genome shotgun (WGS) entry which is preliminary data.</text>
</comment>